<feature type="compositionally biased region" description="Pro residues" evidence="1">
    <location>
        <begin position="81"/>
        <end position="97"/>
    </location>
</feature>
<dbReference type="Pfam" id="PF00397">
    <property type="entry name" value="WW"/>
    <property type="match status" value="1"/>
</dbReference>
<evidence type="ECO:0000313" key="3">
    <source>
        <dbReference type="EMBL" id="CAH0057729.1"/>
    </source>
</evidence>
<dbReference type="AlphaFoldDB" id="A0A9P0EQY7"/>
<protein>
    <recommendedName>
        <fullName evidence="2">WW domain-containing protein</fullName>
    </recommendedName>
</protein>
<name>A0A9P0EQY7_9HYPO</name>
<accession>A0A9P0EQY7</accession>
<dbReference type="Proteomes" id="UP000775872">
    <property type="component" value="Unassembled WGS sequence"/>
</dbReference>
<dbReference type="OrthoDB" id="2530521at2759"/>
<dbReference type="InterPro" id="IPR036020">
    <property type="entry name" value="WW_dom_sf"/>
</dbReference>
<reference evidence="3" key="1">
    <citation type="submission" date="2021-10" db="EMBL/GenBank/DDBJ databases">
        <authorList>
            <person name="Piombo E."/>
        </authorList>
    </citation>
    <scope>NUCLEOTIDE SEQUENCE</scope>
</reference>
<feature type="compositionally biased region" description="Polar residues" evidence="1">
    <location>
        <begin position="128"/>
        <end position="139"/>
    </location>
</feature>
<dbReference type="Gene3D" id="2.20.70.10">
    <property type="match status" value="1"/>
</dbReference>
<keyword evidence="4" id="KW-1185">Reference proteome</keyword>
<organism evidence="3 4">
    <name type="scientific">Clonostachys solani</name>
    <dbReference type="NCBI Taxonomy" id="160281"/>
    <lineage>
        <taxon>Eukaryota</taxon>
        <taxon>Fungi</taxon>
        <taxon>Dikarya</taxon>
        <taxon>Ascomycota</taxon>
        <taxon>Pezizomycotina</taxon>
        <taxon>Sordariomycetes</taxon>
        <taxon>Hypocreomycetidae</taxon>
        <taxon>Hypocreales</taxon>
        <taxon>Bionectriaceae</taxon>
        <taxon>Clonostachys</taxon>
    </lineage>
</organism>
<feature type="compositionally biased region" description="Low complexity" evidence="1">
    <location>
        <begin position="157"/>
        <end position="179"/>
    </location>
</feature>
<dbReference type="PROSITE" id="PS50020">
    <property type="entry name" value="WW_DOMAIN_2"/>
    <property type="match status" value="1"/>
</dbReference>
<feature type="compositionally biased region" description="Basic residues" evidence="1">
    <location>
        <begin position="237"/>
        <end position="251"/>
    </location>
</feature>
<sequence length="251" mass="26395">MQNLPGGGRPPPVPPGWVAEWNGQYRAWYYVNLSTNVSQWEAPNPASSPPPPGPPPHLSGDAALAAKLQAEEDARAHRYSQPPPSQQGHGMPPPYSPSPNSQGHGGGYQAPQQQQYAGSGYLQPGQYGHQQSHSPSPGMSPNPYGQHSPSPGPGVSPGPYGQQHDPRQQGYNQPGYFPGQQPPPNGAYGQYPQSPGNYGQQQPQGSGSSKASGGGLLGKLMGKTKIPGGASGSGKPPKNKKNKWARLRSHE</sequence>
<evidence type="ECO:0000256" key="1">
    <source>
        <dbReference type="SAM" id="MobiDB-lite"/>
    </source>
</evidence>
<evidence type="ECO:0000313" key="4">
    <source>
        <dbReference type="Proteomes" id="UP000775872"/>
    </source>
</evidence>
<dbReference type="SUPFAM" id="SSF51045">
    <property type="entry name" value="WW domain"/>
    <property type="match status" value="1"/>
</dbReference>
<feature type="domain" description="WW" evidence="2">
    <location>
        <begin position="11"/>
        <end position="45"/>
    </location>
</feature>
<dbReference type="SMART" id="SM00456">
    <property type="entry name" value="WW"/>
    <property type="match status" value="1"/>
</dbReference>
<feature type="compositionally biased region" description="Low complexity" evidence="1">
    <location>
        <begin position="109"/>
        <end position="121"/>
    </location>
</feature>
<feature type="region of interest" description="Disordered" evidence="1">
    <location>
        <begin position="39"/>
        <end position="251"/>
    </location>
</feature>
<feature type="compositionally biased region" description="Pro residues" evidence="1">
    <location>
        <begin position="46"/>
        <end position="57"/>
    </location>
</feature>
<dbReference type="EMBL" id="CABFOC020000074">
    <property type="protein sequence ID" value="CAH0057729.1"/>
    <property type="molecule type" value="Genomic_DNA"/>
</dbReference>
<dbReference type="InterPro" id="IPR001202">
    <property type="entry name" value="WW_dom"/>
</dbReference>
<proteinExistence type="predicted"/>
<evidence type="ECO:0000259" key="2">
    <source>
        <dbReference type="PROSITE" id="PS50020"/>
    </source>
</evidence>
<gene>
    <name evidence="3" type="ORF">CSOL1703_00007519</name>
</gene>
<comment type="caution">
    <text evidence="3">The sequence shown here is derived from an EMBL/GenBank/DDBJ whole genome shotgun (WGS) entry which is preliminary data.</text>
</comment>
<feature type="compositionally biased region" description="Low complexity" evidence="1">
    <location>
        <begin position="186"/>
        <end position="211"/>
    </location>
</feature>